<gene>
    <name evidence="1" type="ORF">MtrunA17_Chr2g0323561</name>
</gene>
<evidence type="ECO:0000313" key="1">
    <source>
        <dbReference type="EMBL" id="RHN75651.1"/>
    </source>
</evidence>
<comment type="caution">
    <text evidence="1">The sequence shown here is derived from an EMBL/GenBank/DDBJ whole genome shotgun (WGS) entry which is preliminary data.</text>
</comment>
<accession>A0A396JG18</accession>
<organism evidence="1 2">
    <name type="scientific">Medicago truncatula</name>
    <name type="common">Barrel medic</name>
    <name type="synonym">Medicago tribuloides</name>
    <dbReference type="NCBI Taxonomy" id="3880"/>
    <lineage>
        <taxon>Eukaryota</taxon>
        <taxon>Viridiplantae</taxon>
        <taxon>Streptophyta</taxon>
        <taxon>Embryophyta</taxon>
        <taxon>Tracheophyta</taxon>
        <taxon>Spermatophyta</taxon>
        <taxon>Magnoliopsida</taxon>
        <taxon>eudicotyledons</taxon>
        <taxon>Gunneridae</taxon>
        <taxon>Pentapetalae</taxon>
        <taxon>rosids</taxon>
        <taxon>fabids</taxon>
        <taxon>Fabales</taxon>
        <taxon>Fabaceae</taxon>
        <taxon>Papilionoideae</taxon>
        <taxon>50 kb inversion clade</taxon>
        <taxon>NPAAA clade</taxon>
        <taxon>Hologalegina</taxon>
        <taxon>IRL clade</taxon>
        <taxon>Trifolieae</taxon>
        <taxon>Medicago</taxon>
    </lineage>
</organism>
<name>A0A396JG18_MEDTR</name>
<dbReference type="Proteomes" id="UP000265566">
    <property type="component" value="Chromosome 2"/>
</dbReference>
<evidence type="ECO:0000313" key="2">
    <source>
        <dbReference type="Proteomes" id="UP000265566"/>
    </source>
</evidence>
<protein>
    <submittedName>
        <fullName evidence="1">Uncharacterized protein</fullName>
    </submittedName>
</protein>
<sequence length="41" mass="4657">MSCLILNELDVTLGSMVVKGIYGYYNVKFHFDFFGLGCTFL</sequence>
<dbReference type="EMBL" id="PSQE01000002">
    <property type="protein sequence ID" value="RHN75651.1"/>
    <property type="molecule type" value="Genomic_DNA"/>
</dbReference>
<dbReference type="Gramene" id="rna11885">
    <property type="protein sequence ID" value="RHN75651.1"/>
    <property type="gene ID" value="gene11885"/>
</dbReference>
<proteinExistence type="predicted"/>
<reference evidence="2" key="1">
    <citation type="journal article" date="2018" name="Nat. Plants">
        <title>Whole-genome landscape of Medicago truncatula symbiotic genes.</title>
        <authorList>
            <person name="Pecrix Y."/>
            <person name="Staton S.E."/>
            <person name="Sallet E."/>
            <person name="Lelandais-Briere C."/>
            <person name="Moreau S."/>
            <person name="Carrere S."/>
            <person name="Blein T."/>
            <person name="Jardinaud M.F."/>
            <person name="Latrasse D."/>
            <person name="Zouine M."/>
            <person name="Zahm M."/>
            <person name="Kreplak J."/>
            <person name="Mayjonade B."/>
            <person name="Satge C."/>
            <person name="Perez M."/>
            <person name="Cauet S."/>
            <person name="Marande W."/>
            <person name="Chantry-Darmon C."/>
            <person name="Lopez-Roques C."/>
            <person name="Bouchez O."/>
            <person name="Berard A."/>
            <person name="Debelle F."/>
            <person name="Munos S."/>
            <person name="Bendahmane A."/>
            <person name="Berges H."/>
            <person name="Niebel A."/>
            <person name="Buitink J."/>
            <person name="Frugier F."/>
            <person name="Benhamed M."/>
            <person name="Crespi M."/>
            <person name="Gouzy J."/>
            <person name="Gamas P."/>
        </authorList>
    </citation>
    <scope>NUCLEOTIDE SEQUENCE [LARGE SCALE GENOMIC DNA]</scope>
    <source>
        <strain evidence="2">cv. Jemalong A17</strain>
    </source>
</reference>
<dbReference type="AlphaFoldDB" id="A0A396JG18"/>